<dbReference type="PANTHER" id="PTHR43861">
    <property type="entry name" value="TRANS-ACONITATE 2-METHYLTRANSFERASE-RELATED"/>
    <property type="match status" value="1"/>
</dbReference>
<evidence type="ECO:0000259" key="2">
    <source>
        <dbReference type="Pfam" id="PF13649"/>
    </source>
</evidence>
<accession>A0A2A5RLR0</accession>
<dbReference type="EMBL" id="JXJU01000005">
    <property type="protein sequence ID" value="PCS00201.1"/>
    <property type="molecule type" value="Genomic_DNA"/>
</dbReference>
<reference evidence="3 4" key="1">
    <citation type="submission" date="2014-12" db="EMBL/GenBank/DDBJ databases">
        <title>Draft genome sequences of 10 type strains of Lactococcus.</title>
        <authorList>
            <person name="Sun Z."/>
            <person name="Zhong Z."/>
            <person name="Liu W."/>
            <person name="Zhang W."/>
            <person name="Zhang H."/>
        </authorList>
    </citation>
    <scope>NUCLEOTIDE SEQUENCE [LARGE SCALE GENOMIC DNA]</scope>
    <source>
        <strain evidence="3 4">JCM 16395</strain>
    </source>
</reference>
<evidence type="ECO:0000313" key="4">
    <source>
        <dbReference type="Proteomes" id="UP000218181"/>
    </source>
</evidence>
<keyword evidence="1 3" id="KW-0808">Transferase</keyword>
<proteinExistence type="predicted"/>
<feature type="domain" description="Methyltransferase" evidence="2">
    <location>
        <begin position="41"/>
        <end position="132"/>
    </location>
</feature>
<dbReference type="Pfam" id="PF13649">
    <property type="entry name" value="Methyltransf_25"/>
    <property type="match status" value="1"/>
</dbReference>
<keyword evidence="3" id="KW-0489">Methyltransferase</keyword>
<organism evidence="3 4">
    <name type="scientific">Lactococcus fujiensis JCM 16395</name>
    <dbReference type="NCBI Taxonomy" id="1291764"/>
    <lineage>
        <taxon>Bacteria</taxon>
        <taxon>Bacillati</taxon>
        <taxon>Bacillota</taxon>
        <taxon>Bacilli</taxon>
        <taxon>Lactobacillales</taxon>
        <taxon>Streptococcaceae</taxon>
        <taxon>Lactococcus</taxon>
    </lineage>
</organism>
<dbReference type="GO" id="GO:0032259">
    <property type="term" value="P:methylation"/>
    <property type="evidence" value="ECO:0007669"/>
    <property type="project" value="UniProtKB-KW"/>
</dbReference>
<dbReference type="OrthoDB" id="9808140at2"/>
<dbReference type="Proteomes" id="UP000218181">
    <property type="component" value="Unassembled WGS sequence"/>
</dbReference>
<keyword evidence="4" id="KW-1185">Reference proteome</keyword>
<dbReference type="GO" id="GO:0008168">
    <property type="term" value="F:methyltransferase activity"/>
    <property type="evidence" value="ECO:0007669"/>
    <property type="project" value="UniProtKB-KW"/>
</dbReference>
<dbReference type="CDD" id="cd02440">
    <property type="entry name" value="AdoMet_MTases"/>
    <property type="match status" value="1"/>
</dbReference>
<evidence type="ECO:0000313" key="3">
    <source>
        <dbReference type="EMBL" id="PCS00201.1"/>
    </source>
</evidence>
<dbReference type="PANTHER" id="PTHR43861:SF6">
    <property type="entry name" value="METHYLTRANSFERASE TYPE 11"/>
    <property type="match status" value="1"/>
</dbReference>
<dbReference type="STRING" id="1291764.GCA_001311235_02352"/>
<dbReference type="SUPFAM" id="SSF53335">
    <property type="entry name" value="S-adenosyl-L-methionine-dependent methyltransferases"/>
    <property type="match status" value="1"/>
</dbReference>
<name>A0A2A5RLR0_9LACT</name>
<evidence type="ECO:0000256" key="1">
    <source>
        <dbReference type="ARBA" id="ARBA00022679"/>
    </source>
</evidence>
<dbReference type="RefSeq" id="WP_096818007.1">
    <property type="nucleotide sequence ID" value="NZ_JXJU01000005.1"/>
</dbReference>
<dbReference type="InterPro" id="IPR041698">
    <property type="entry name" value="Methyltransf_25"/>
</dbReference>
<comment type="caution">
    <text evidence="3">The sequence shown here is derived from an EMBL/GenBank/DDBJ whole genome shotgun (WGS) entry which is preliminary data.</text>
</comment>
<protein>
    <submittedName>
        <fullName evidence="3">Methyltransferase</fullName>
    </submittedName>
</protein>
<sequence length="199" mass="22491">MNKNQISYNKIAQSWNQFRQESPLNSCIIDIARLIKKSGKVLDIGCGTGIPISRFLEKKGFRVTGIDFSSEMIKIARTGVSEHTQLILADFLDYEFQDKFDGIIAFDSLFHLPLEQQKIAIQKVSSLLNKNGYFLFTAGKNEGEINGEMFGSPFSYSSLSIGNLKKELQANDLKIIEFNLDYYDITTGSRDLLVIVQKK</sequence>
<dbReference type="Gene3D" id="3.40.50.150">
    <property type="entry name" value="Vaccinia Virus protein VP39"/>
    <property type="match status" value="1"/>
</dbReference>
<gene>
    <name evidence="3" type="ORF">RT41_GL001512</name>
</gene>
<dbReference type="AlphaFoldDB" id="A0A2A5RLR0"/>
<dbReference type="InterPro" id="IPR029063">
    <property type="entry name" value="SAM-dependent_MTases_sf"/>
</dbReference>